<dbReference type="EMBL" id="BAAAKV010000076">
    <property type="protein sequence ID" value="GAA1195068.1"/>
    <property type="molecule type" value="Genomic_DNA"/>
</dbReference>
<feature type="compositionally biased region" description="Basic and acidic residues" evidence="1">
    <location>
        <begin position="70"/>
        <end position="79"/>
    </location>
</feature>
<evidence type="ECO:0000313" key="2">
    <source>
        <dbReference type="EMBL" id="GAA1195068.1"/>
    </source>
</evidence>
<gene>
    <name evidence="2" type="ORF">GCM10009654_60180</name>
</gene>
<keyword evidence="3" id="KW-1185">Reference proteome</keyword>
<evidence type="ECO:0000256" key="1">
    <source>
        <dbReference type="SAM" id="MobiDB-lite"/>
    </source>
</evidence>
<name>A0ABN1V882_9ACTN</name>
<feature type="region of interest" description="Disordered" evidence="1">
    <location>
        <begin position="57"/>
        <end position="83"/>
    </location>
</feature>
<comment type="caution">
    <text evidence="2">The sequence shown here is derived from an EMBL/GenBank/DDBJ whole genome shotgun (WGS) entry which is preliminary data.</text>
</comment>
<organism evidence="2 3">
    <name type="scientific">Streptomyces hebeiensis</name>
    <dbReference type="NCBI Taxonomy" id="229486"/>
    <lineage>
        <taxon>Bacteria</taxon>
        <taxon>Bacillati</taxon>
        <taxon>Actinomycetota</taxon>
        <taxon>Actinomycetes</taxon>
        <taxon>Kitasatosporales</taxon>
        <taxon>Streptomycetaceae</taxon>
        <taxon>Streptomyces</taxon>
    </lineage>
</organism>
<evidence type="ECO:0000313" key="3">
    <source>
        <dbReference type="Proteomes" id="UP001501371"/>
    </source>
</evidence>
<dbReference type="Proteomes" id="UP001501371">
    <property type="component" value="Unassembled WGS sequence"/>
</dbReference>
<reference evidence="2 3" key="1">
    <citation type="journal article" date="2019" name="Int. J. Syst. Evol. Microbiol.">
        <title>The Global Catalogue of Microorganisms (GCM) 10K type strain sequencing project: providing services to taxonomists for standard genome sequencing and annotation.</title>
        <authorList>
            <consortium name="The Broad Institute Genomics Platform"/>
            <consortium name="The Broad Institute Genome Sequencing Center for Infectious Disease"/>
            <person name="Wu L."/>
            <person name="Ma J."/>
        </authorList>
    </citation>
    <scope>NUCLEOTIDE SEQUENCE [LARGE SCALE GENOMIC DNA]</scope>
    <source>
        <strain evidence="2 3">JCM 12696</strain>
    </source>
</reference>
<accession>A0ABN1V882</accession>
<protein>
    <submittedName>
        <fullName evidence="2">Uncharacterized protein</fullName>
    </submittedName>
</protein>
<sequence>MYALGALSVSGFDDEGAVRGTVEFIREDGARRRHSVLGQHGGEPGLVAACRDCFPGREPGGDAEVGQRPTEGDQAREFPLDSGEDAVRAGLRAQPEQSRAVFGVRAARSTVRVPAK</sequence>
<proteinExistence type="predicted"/>